<proteinExistence type="predicted"/>
<dbReference type="SUPFAM" id="SSF52540">
    <property type="entry name" value="P-loop containing nucleoside triphosphate hydrolases"/>
    <property type="match status" value="1"/>
</dbReference>
<organism evidence="1 2">
    <name type="scientific">Dysosmobacter segnis</name>
    <dbReference type="NCBI Taxonomy" id="2763042"/>
    <lineage>
        <taxon>Bacteria</taxon>
        <taxon>Bacillati</taxon>
        <taxon>Bacillota</taxon>
        <taxon>Clostridia</taxon>
        <taxon>Eubacteriales</taxon>
        <taxon>Oscillospiraceae</taxon>
        <taxon>Dysosmobacter</taxon>
    </lineage>
</organism>
<dbReference type="RefSeq" id="WP_187016415.1">
    <property type="nucleotide sequence ID" value="NZ_JACOQI010000057.1"/>
</dbReference>
<reference evidence="1" key="1">
    <citation type="submission" date="2020-08" db="EMBL/GenBank/DDBJ databases">
        <title>Genome public.</title>
        <authorList>
            <person name="Liu C."/>
            <person name="Sun Q."/>
        </authorList>
    </citation>
    <scope>NUCLEOTIDE SEQUENCE</scope>
    <source>
        <strain evidence="1">BX15</strain>
    </source>
</reference>
<feature type="non-terminal residue" evidence="1">
    <location>
        <position position="506"/>
    </location>
</feature>
<gene>
    <name evidence="1" type="ORF">H8Z83_18695</name>
</gene>
<dbReference type="Gene3D" id="3.40.50.300">
    <property type="entry name" value="P-loop containing nucleotide triphosphate hydrolases"/>
    <property type="match status" value="1"/>
</dbReference>
<dbReference type="Proteomes" id="UP000620327">
    <property type="component" value="Unassembled WGS sequence"/>
</dbReference>
<comment type="caution">
    <text evidence="1">The sequence shown here is derived from an EMBL/GenBank/DDBJ whole genome shotgun (WGS) entry which is preliminary data.</text>
</comment>
<dbReference type="Gene3D" id="1.10.8.730">
    <property type="match status" value="1"/>
</dbReference>
<evidence type="ECO:0000313" key="1">
    <source>
        <dbReference type="EMBL" id="MBC5772301.1"/>
    </source>
</evidence>
<dbReference type="InterPro" id="IPR027417">
    <property type="entry name" value="P-loop_NTPase"/>
</dbReference>
<protein>
    <submittedName>
        <fullName evidence="1">Type VI secretion protein</fullName>
    </submittedName>
</protein>
<dbReference type="EMBL" id="JACOQI010000057">
    <property type="protein sequence ID" value="MBC5772301.1"/>
    <property type="molecule type" value="Genomic_DNA"/>
</dbReference>
<sequence>MAKKKTKPKKKAAEQVQRPKDFLDMIAPAAIKFNTDHFILGSRYHTAMALKSYPPMTDELALLRGLGDMGGVNLRLTARQVTPAEEDAILHAATNKSRMERSNTNDYKQSVTAEANLRDMAELLAKQRQEKEPLIHCGVYLDIAATDTEKLRAARDTVSAQLVRSRMGADPLLLRQREGFLSANPAGGSQLANFAERVLPARSVANLYPMNYSGKTDPKGFFIGRDRFGSNIIVDFDRRAADKTNASALILGNTGQGKSYLLKLLLCNVREAGKSVISLDSEHEMEDECRALGGCFLDYLSGQYRINLLEPRCWDDGSGPDDPDAPDAFRGTLLSQHISFLRDVFRVYKGFDTPHIDTLELMVESLYKKWNITDRTDFTGMQPTDYPILSDLYNAIQESYDHYEAADSLYPREMLRDLLLGLHSMCRGADARFFNGHTNIDRSKFLVFCVKGLDNMAENLRNTLLFSLLSYMSDQLLTLGNSVAAIDELYLWLSDPTVITYIRNAL</sequence>
<evidence type="ECO:0000313" key="2">
    <source>
        <dbReference type="Proteomes" id="UP000620327"/>
    </source>
</evidence>
<accession>A0A923MM63</accession>
<keyword evidence="2" id="KW-1185">Reference proteome</keyword>
<name>A0A923MM63_9FIRM</name>
<dbReference type="AlphaFoldDB" id="A0A923MM63"/>